<dbReference type="SMART" id="SM01132">
    <property type="entry name" value="DIL"/>
    <property type="match status" value="1"/>
</dbReference>
<dbReference type="GO" id="GO:0005886">
    <property type="term" value="C:plasma membrane"/>
    <property type="evidence" value="ECO:0000318"/>
    <property type="project" value="GO_Central"/>
</dbReference>
<dbReference type="PANTHER" id="PTHR27003:SF359">
    <property type="entry name" value="SERINE_THREONINE-PROTEIN KINASE UNC-51-RELATED"/>
    <property type="match status" value="1"/>
</dbReference>
<comment type="catalytic activity">
    <reaction evidence="7">
        <text>L-threonyl-[protein] + ATP = O-phospho-L-threonyl-[protein] + ADP + H(+)</text>
        <dbReference type="Rhea" id="RHEA:46608"/>
        <dbReference type="Rhea" id="RHEA-COMP:11060"/>
        <dbReference type="Rhea" id="RHEA-COMP:11605"/>
        <dbReference type="ChEBI" id="CHEBI:15378"/>
        <dbReference type="ChEBI" id="CHEBI:30013"/>
        <dbReference type="ChEBI" id="CHEBI:30616"/>
        <dbReference type="ChEBI" id="CHEBI:61977"/>
        <dbReference type="ChEBI" id="CHEBI:456216"/>
        <dbReference type="EC" id="2.7.11.1"/>
    </reaction>
</comment>
<dbReference type="Pfam" id="PF00069">
    <property type="entry name" value="Pkinase"/>
    <property type="match status" value="1"/>
</dbReference>
<keyword evidence="3" id="KW-0808">Transferase</keyword>
<dbReference type="InterPro" id="IPR002710">
    <property type="entry name" value="Dilute_dom"/>
</dbReference>
<dbReference type="GO" id="GO:0004672">
    <property type="term" value="F:protein kinase activity"/>
    <property type="evidence" value="ECO:0000318"/>
    <property type="project" value="GO_Central"/>
</dbReference>
<evidence type="ECO:0000313" key="12">
    <source>
        <dbReference type="EMBL" id="KAJ0225669.1"/>
    </source>
</evidence>
<dbReference type="EMBL" id="NBSK02000001">
    <property type="protein sequence ID" value="KAJ0225669.1"/>
    <property type="molecule type" value="Genomic_DNA"/>
</dbReference>
<evidence type="ECO:0000256" key="2">
    <source>
        <dbReference type="ARBA" id="ARBA00022527"/>
    </source>
</evidence>
<proteinExistence type="predicted"/>
<dbReference type="PROSITE" id="PS00107">
    <property type="entry name" value="PROTEIN_KINASE_ATP"/>
    <property type="match status" value="1"/>
</dbReference>
<dbReference type="GO" id="GO:0004674">
    <property type="term" value="F:protein serine/threonine kinase activity"/>
    <property type="evidence" value="ECO:0007669"/>
    <property type="project" value="UniProtKB-KW"/>
</dbReference>
<protein>
    <recommendedName>
        <fullName evidence="1">non-specific serine/threonine protein kinase</fullName>
        <ecNumber evidence="1">2.7.11.1</ecNumber>
    </recommendedName>
</protein>
<comment type="caution">
    <text evidence="12">The sequence shown here is derived from an EMBL/GenBank/DDBJ whole genome shotgun (WGS) entry which is preliminary data.</text>
</comment>
<keyword evidence="4 9" id="KW-0547">Nucleotide-binding</keyword>
<sequence>MSYSRVNLESYLIPLEEINRATEDFSLERYIGSGGFGKVYKGKLSEHWQSRTAAIKRLDRDSRQGEHEFRNEVEMISKFHHENIICFIGYCDENNEMIIVYEYAKNGSLDYHLEDVKKMRRITWAQRLKICIGAARGINYLHSGLGEHNRVIHRDLKSANILLDGDLVAKICDFGLSKFCPRNQPDTQLYTRVAGTQFYTDPSYHESHILSKESDVYSFGVILFEMLSGMLVYCTRKIGDDRPQLLMNFVRRYHLKDTDRLIDPNIRDHINSHSFDMFKEIAYQCINLNVMERPTMDTVIERIQKAWDIQENVDILIDCVMKDMGFSYGKPLAAFTIYKWLIHYKYLEAERTTVLDRLIEIIILAIKDKNNNNNNEMAYWLSNASTLLFLIQKTLKLDDPNSVWKPSPRALLLRRISMGFHSSQSSIGLSEAEAALNIVQQVEAKYPALLFKQQLTAYVENLYNIICDNLKKELGPILALCIEALQMSERVPTSGQSFGKDSQFSRWRGPLLALCIKAPQTSEGVPTSGQSFEEDSQFSHWQGIVDRLNTLLNSLKENFVGDCGSDVGWVGVGGVFVFVGVPPIIIQKIFARTFSYIDVHLFNSILSRQECFSFSNGEYVKAGLAALELWCSQAKDEYAGSAWDELRHIRQAIRFLTIHQTNKILFVEITNDLCPILSIQQLHRICTMSSDETHNTRTISQDVTSRIKTLMAADSNGTGTFLLDEDSSMPSFVDDLSTSLELKDFVNVKLDVEHVNYQALQFLYN</sequence>
<keyword evidence="13" id="KW-1185">Reference proteome</keyword>
<dbReference type="AlphaFoldDB" id="A0A9R1XU42"/>
<dbReference type="Gene3D" id="3.30.200.20">
    <property type="entry name" value="Phosphorylase Kinase, domain 1"/>
    <property type="match status" value="1"/>
</dbReference>
<dbReference type="PROSITE" id="PS00108">
    <property type="entry name" value="PROTEIN_KINASE_ST"/>
    <property type="match status" value="1"/>
</dbReference>
<evidence type="ECO:0000313" key="13">
    <source>
        <dbReference type="Proteomes" id="UP000235145"/>
    </source>
</evidence>
<dbReference type="GO" id="GO:0004714">
    <property type="term" value="F:transmembrane receptor protein tyrosine kinase activity"/>
    <property type="evidence" value="ECO:0007669"/>
    <property type="project" value="InterPro"/>
</dbReference>
<dbReference type="FunFam" id="3.30.200.20:FF:000039">
    <property type="entry name" value="receptor-like protein kinase FERONIA"/>
    <property type="match status" value="1"/>
</dbReference>
<dbReference type="Gene3D" id="1.10.510.10">
    <property type="entry name" value="Transferase(Phosphotransferase) domain 1"/>
    <property type="match status" value="1"/>
</dbReference>
<dbReference type="InterPro" id="IPR000719">
    <property type="entry name" value="Prot_kinase_dom"/>
</dbReference>
<reference evidence="12 13" key="1">
    <citation type="journal article" date="2017" name="Nat. Commun.">
        <title>Genome assembly with in vitro proximity ligation data and whole-genome triplication in lettuce.</title>
        <authorList>
            <person name="Reyes-Chin-Wo S."/>
            <person name="Wang Z."/>
            <person name="Yang X."/>
            <person name="Kozik A."/>
            <person name="Arikit S."/>
            <person name="Song C."/>
            <person name="Xia L."/>
            <person name="Froenicke L."/>
            <person name="Lavelle D.O."/>
            <person name="Truco M.J."/>
            <person name="Xia R."/>
            <person name="Zhu S."/>
            <person name="Xu C."/>
            <person name="Xu H."/>
            <person name="Xu X."/>
            <person name="Cox K."/>
            <person name="Korf I."/>
            <person name="Meyers B.C."/>
            <person name="Michelmore R.W."/>
        </authorList>
    </citation>
    <scope>NUCLEOTIDE SEQUENCE [LARGE SCALE GENOMIC DNA]</scope>
    <source>
        <strain evidence="13">cv. Salinas</strain>
        <tissue evidence="12">Seedlings</tissue>
    </source>
</reference>
<dbReference type="InterPro" id="IPR008271">
    <property type="entry name" value="Ser/Thr_kinase_AS"/>
</dbReference>
<dbReference type="FunFam" id="1.10.510.10:FF:001023">
    <property type="entry name" value="Os07g0541700 protein"/>
    <property type="match status" value="1"/>
</dbReference>
<keyword evidence="6 9" id="KW-0067">ATP-binding</keyword>
<name>A0A9R1XU42_LACSA</name>
<dbReference type="EC" id="2.7.11.1" evidence="1"/>
<dbReference type="InterPro" id="IPR017441">
    <property type="entry name" value="Protein_kinase_ATP_BS"/>
</dbReference>
<dbReference type="PANTHER" id="PTHR27003">
    <property type="entry name" value="OS07G0166700 PROTEIN"/>
    <property type="match status" value="1"/>
</dbReference>
<dbReference type="PROSITE" id="PS51126">
    <property type="entry name" value="DILUTE"/>
    <property type="match status" value="1"/>
</dbReference>
<accession>A0A9R1XU42</accession>
<evidence type="ECO:0000256" key="6">
    <source>
        <dbReference type="ARBA" id="ARBA00022840"/>
    </source>
</evidence>
<evidence type="ECO:0000256" key="1">
    <source>
        <dbReference type="ARBA" id="ARBA00012513"/>
    </source>
</evidence>
<evidence type="ECO:0000259" key="11">
    <source>
        <dbReference type="PROSITE" id="PS51126"/>
    </source>
</evidence>
<evidence type="ECO:0000256" key="5">
    <source>
        <dbReference type="ARBA" id="ARBA00022777"/>
    </source>
</evidence>
<evidence type="ECO:0000256" key="3">
    <source>
        <dbReference type="ARBA" id="ARBA00022679"/>
    </source>
</evidence>
<dbReference type="PROSITE" id="PS50011">
    <property type="entry name" value="PROTEIN_KINASE_DOM"/>
    <property type="match status" value="1"/>
</dbReference>
<comment type="catalytic activity">
    <reaction evidence="8">
        <text>L-seryl-[protein] + ATP = O-phospho-L-seryl-[protein] + ADP + H(+)</text>
        <dbReference type="Rhea" id="RHEA:17989"/>
        <dbReference type="Rhea" id="RHEA-COMP:9863"/>
        <dbReference type="Rhea" id="RHEA-COMP:11604"/>
        <dbReference type="ChEBI" id="CHEBI:15378"/>
        <dbReference type="ChEBI" id="CHEBI:29999"/>
        <dbReference type="ChEBI" id="CHEBI:30616"/>
        <dbReference type="ChEBI" id="CHEBI:83421"/>
        <dbReference type="ChEBI" id="CHEBI:456216"/>
        <dbReference type="EC" id="2.7.11.1"/>
    </reaction>
</comment>
<feature type="domain" description="Dilute" evidence="11">
    <location>
        <begin position="356"/>
        <end position="713"/>
    </location>
</feature>
<organism evidence="12 13">
    <name type="scientific">Lactuca sativa</name>
    <name type="common">Garden lettuce</name>
    <dbReference type="NCBI Taxonomy" id="4236"/>
    <lineage>
        <taxon>Eukaryota</taxon>
        <taxon>Viridiplantae</taxon>
        <taxon>Streptophyta</taxon>
        <taxon>Embryophyta</taxon>
        <taxon>Tracheophyta</taxon>
        <taxon>Spermatophyta</taxon>
        <taxon>Magnoliopsida</taxon>
        <taxon>eudicotyledons</taxon>
        <taxon>Gunneridae</taxon>
        <taxon>Pentapetalae</taxon>
        <taxon>asterids</taxon>
        <taxon>campanulids</taxon>
        <taxon>Asterales</taxon>
        <taxon>Asteraceae</taxon>
        <taxon>Cichorioideae</taxon>
        <taxon>Cichorieae</taxon>
        <taxon>Lactucinae</taxon>
        <taxon>Lactuca</taxon>
    </lineage>
</organism>
<dbReference type="SMART" id="SM00220">
    <property type="entry name" value="S_TKc"/>
    <property type="match status" value="1"/>
</dbReference>
<gene>
    <name evidence="12" type="ORF">LSAT_V11C100035830</name>
</gene>
<keyword evidence="5" id="KW-0418">Kinase</keyword>
<dbReference type="InterPro" id="IPR045272">
    <property type="entry name" value="ANXUR1/2-like"/>
</dbReference>
<dbReference type="InterPro" id="IPR011009">
    <property type="entry name" value="Kinase-like_dom_sf"/>
</dbReference>
<dbReference type="Pfam" id="PF01843">
    <property type="entry name" value="DIL"/>
    <property type="match status" value="1"/>
</dbReference>
<evidence type="ECO:0000256" key="4">
    <source>
        <dbReference type="ARBA" id="ARBA00022741"/>
    </source>
</evidence>
<feature type="domain" description="Protein kinase" evidence="10">
    <location>
        <begin position="25"/>
        <end position="308"/>
    </location>
</feature>
<evidence type="ECO:0000256" key="8">
    <source>
        <dbReference type="ARBA" id="ARBA00048679"/>
    </source>
</evidence>
<evidence type="ECO:0000256" key="7">
    <source>
        <dbReference type="ARBA" id="ARBA00047899"/>
    </source>
</evidence>
<dbReference type="GO" id="GO:0005524">
    <property type="term" value="F:ATP binding"/>
    <property type="evidence" value="ECO:0007669"/>
    <property type="project" value="UniProtKB-UniRule"/>
</dbReference>
<dbReference type="Proteomes" id="UP000235145">
    <property type="component" value="Unassembled WGS sequence"/>
</dbReference>
<feature type="binding site" evidence="9">
    <location>
        <position position="56"/>
    </location>
    <ligand>
        <name>ATP</name>
        <dbReference type="ChEBI" id="CHEBI:30616"/>
    </ligand>
</feature>
<keyword evidence="2" id="KW-0723">Serine/threonine-protein kinase</keyword>
<evidence type="ECO:0000256" key="9">
    <source>
        <dbReference type="PROSITE-ProRule" id="PRU10141"/>
    </source>
</evidence>
<evidence type="ECO:0000259" key="10">
    <source>
        <dbReference type="PROSITE" id="PS50011"/>
    </source>
</evidence>
<dbReference type="SUPFAM" id="SSF56112">
    <property type="entry name" value="Protein kinase-like (PK-like)"/>
    <property type="match status" value="1"/>
</dbReference>